<organism evidence="2 3">
    <name type="scientific">Candidatus Entotheonella gemina</name>
    <dbReference type="NCBI Taxonomy" id="1429439"/>
    <lineage>
        <taxon>Bacteria</taxon>
        <taxon>Pseudomonadati</taxon>
        <taxon>Nitrospinota/Tectimicrobiota group</taxon>
        <taxon>Candidatus Tectimicrobiota</taxon>
        <taxon>Candidatus Entotheonellia</taxon>
        <taxon>Candidatus Entotheonellales</taxon>
        <taxon>Candidatus Entotheonellaceae</taxon>
        <taxon>Candidatus Entotheonella</taxon>
    </lineage>
</organism>
<evidence type="ECO:0000313" key="3">
    <source>
        <dbReference type="Proteomes" id="UP000019140"/>
    </source>
</evidence>
<dbReference type="InterPro" id="IPR001509">
    <property type="entry name" value="Epimerase_deHydtase"/>
</dbReference>
<dbReference type="EMBL" id="AZHX01000395">
    <property type="protein sequence ID" value="ETX07688.1"/>
    <property type="molecule type" value="Genomic_DNA"/>
</dbReference>
<dbReference type="HOGENOM" id="CLU_007383_6_1_7"/>
<dbReference type="InterPro" id="IPR036291">
    <property type="entry name" value="NAD(P)-bd_dom_sf"/>
</dbReference>
<protein>
    <recommendedName>
        <fullName evidence="1">NAD-dependent epimerase/dehydratase domain-containing protein</fullName>
    </recommendedName>
</protein>
<sequence>MRVLVTGGTGFIGINLIAELAARGWQVRCLVRETSDRRPLAPYDVEYVTGSLSDRTALQHAVQDVTHLFHLAGVTKARVTSDYDRINHEGTQALLEACLKSSPDLQAFVYISSIAAAGPSATGRPVNEHDIPQPVGPYGQSKLRAEKAVFAMRDRLPVMVLRPSAVYGPYDTDFLPLFRAVKRGWLPAIGRQTLHVDVCFAGDLVRGMRAAATCPAALGETFFLGGTCHTWREIGEEIARQLGRHLPRDLRLPRGLVLTAATLADRWAKMAGRPSVLNRDSLIERLQPFWVFDNSKAQQVFGYQPQTLSEGIAQTLAWYQERGQI</sequence>
<dbReference type="GO" id="GO:0004029">
    <property type="term" value="F:aldehyde dehydrogenase (NAD+) activity"/>
    <property type="evidence" value="ECO:0007669"/>
    <property type="project" value="TreeGrafter"/>
</dbReference>
<reference evidence="2 3" key="1">
    <citation type="journal article" date="2014" name="Nature">
        <title>An environmental bacterial taxon with a large and distinct metabolic repertoire.</title>
        <authorList>
            <person name="Wilson M.C."/>
            <person name="Mori T."/>
            <person name="Ruckert C."/>
            <person name="Uria A.R."/>
            <person name="Helf M.J."/>
            <person name="Takada K."/>
            <person name="Gernert C."/>
            <person name="Steffens U.A."/>
            <person name="Heycke N."/>
            <person name="Schmitt S."/>
            <person name="Rinke C."/>
            <person name="Helfrich E.J."/>
            <person name="Brachmann A.O."/>
            <person name="Gurgui C."/>
            <person name="Wakimoto T."/>
            <person name="Kracht M."/>
            <person name="Crusemann M."/>
            <person name="Hentschel U."/>
            <person name="Abe I."/>
            <person name="Matsunaga S."/>
            <person name="Kalinowski J."/>
            <person name="Takeyama H."/>
            <person name="Piel J."/>
        </authorList>
    </citation>
    <scope>NUCLEOTIDE SEQUENCE [LARGE SCALE GENOMIC DNA]</scope>
    <source>
        <strain evidence="3">TSY2</strain>
    </source>
</reference>
<dbReference type="PANTHER" id="PTHR48079">
    <property type="entry name" value="PROTEIN YEEZ"/>
    <property type="match status" value="1"/>
</dbReference>
<dbReference type="SUPFAM" id="SSF51735">
    <property type="entry name" value="NAD(P)-binding Rossmann-fold domains"/>
    <property type="match status" value="1"/>
</dbReference>
<dbReference type="Proteomes" id="UP000019140">
    <property type="component" value="Unassembled WGS sequence"/>
</dbReference>
<accession>W4MBV3</accession>
<dbReference type="Pfam" id="PF01370">
    <property type="entry name" value="Epimerase"/>
    <property type="match status" value="1"/>
</dbReference>
<dbReference type="GO" id="GO:0005737">
    <property type="term" value="C:cytoplasm"/>
    <property type="evidence" value="ECO:0007669"/>
    <property type="project" value="TreeGrafter"/>
</dbReference>
<keyword evidence="3" id="KW-1185">Reference proteome</keyword>
<gene>
    <name evidence="2" type="ORF">ETSY2_09775</name>
</gene>
<dbReference type="InterPro" id="IPR051783">
    <property type="entry name" value="NAD(P)-dependent_oxidoreduct"/>
</dbReference>
<dbReference type="AlphaFoldDB" id="W4MBV3"/>
<comment type="caution">
    <text evidence="2">The sequence shown here is derived from an EMBL/GenBank/DDBJ whole genome shotgun (WGS) entry which is preliminary data.</text>
</comment>
<dbReference type="PANTHER" id="PTHR48079:SF6">
    <property type="entry name" value="NAD(P)-BINDING DOMAIN-CONTAINING PROTEIN-RELATED"/>
    <property type="match status" value="1"/>
</dbReference>
<evidence type="ECO:0000259" key="1">
    <source>
        <dbReference type="Pfam" id="PF01370"/>
    </source>
</evidence>
<evidence type="ECO:0000313" key="2">
    <source>
        <dbReference type="EMBL" id="ETX07688.1"/>
    </source>
</evidence>
<name>W4MBV3_9BACT</name>
<proteinExistence type="predicted"/>
<feature type="domain" description="NAD-dependent epimerase/dehydratase" evidence="1">
    <location>
        <begin position="3"/>
        <end position="218"/>
    </location>
</feature>
<dbReference type="Gene3D" id="3.40.50.720">
    <property type="entry name" value="NAD(P)-binding Rossmann-like Domain"/>
    <property type="match status" value="1"/>
</dbReference>